<gene>
    <name evidence="1" type="ORF">CSW10_02005</name>
</gene>
<organism evidence="1 2">
    <name type="scientific">Mesomycoplasma dispar</name>
    <dbReference type="NCBI Taxonomy" id="86660"/>
    <lineage>
        <taxon>Bacteria</taxon>
        <taxon>Bacillati</taxon>
        <taxon>Mycoplasmatota</taxon>
        <taxon>Mycoplasmoidales</taxon>
        <taxon>Metamycoplasmataceae</taxon>
        <taxon>Mesomycoplasma</taxon>
    </lineage>
</organism>
<dbReference type="NCBIfam" id="NF045845">
    <property type="entry name" value="Mhp366_Mhp367_fam"/>
    <property type="match status" value="1"/>
</dbReference>
<dbReference type="EMBL" id="CP024161">
    <property type="protein sequence ID" value="ATP59700.1"/>
    <property type="molecule type" value="Genomic_DNA"/>
</dbReference>
<name>A0ABM6PR57_9BACT</name>
<sequence length="559" mass="65142">MTKRKKILFSLSAFFLVAAGIGGYFGFINFFNNPSTSNASGLNLVIKPKTNDQSAKQLTKSEIEKEVEFAKFSKYAEQISQENEDLEFELGQKESFFSRLSNLDLEKIKENNVVFPDNYENFNFDTNNNFVTKENNEKFLGSQNDNLLVYDLNYPKINELIKENESFKSDILNQKFTIFDSKARNQIFKLDKIGVYSESLGSKKYDSIYQRNVKFKSGTAAILDANSEKALLITNHHVIKPIEYKYNDENFEIDSKSLRFWNTLGGNFLEWYENGKTYSLDRDNTALLFYVKQVFENKTTEFDHAKILEYLMDFYNDYFEVPSDFNNQNFDVGLFYFKYKKFNDDLKKLAKFYHDNKSEILEKIRENDKINNHKNTSKISIEAKFNEFLNSYQGFVNYWEKITKEKPVKISPKVWKKGDSSYDLNISLFWPKAKPMKNNFKGVYATDRQENFSRLSLYFYTNNGPGASGSGIFNKDGELQFINAFGLINNFYDNNSKVEKNYYDKLNTNISLSGGIPLVTEEYNLADSIRKFYPSNQKSGFSIITNKKVRVKTITKNSK</sequence>
<reference evidence="1" key="1">
    <citation type="submission" date="2017-10" db="EMBL/GenBank/DDBJ databases">
        <title>Genome-wide analysis of the first isolated strain mycoplasma dispar GS01.</title>
        <authorList>
            <person name="Hao H."/>
            <person name="Chen S."/>
            <person name="Zhao P."/>
            <person name="Chu Y."/>
            <person name="Liu Y."/>
        </authorList>
    </citation>
    <scope>NUCLEOTIDE SEQUENCE [LARGE SCALE GENOMIC DNA]</scope>
    <source>
        <strain evidence="1">GS01</strain>
    </source>
</reference>
<protein>
    <recommendedName>
        <fullName evidence="3">DUF31 domain-containing protein</fullName>
    </recommendedName>
</protein>
<dbReference type="Proteomes" id="UP000224629">
    <property type="component" value="Chromosome"/>
</dbReference>
<proteinExistence type="predicted"/>
<evidence type="ECO:0000313" key="1">
    <source>
        <dbReference type="EMBL" id="ATP59700.1"/>
    </source>
</evidence>
<accession>A0ABM6PR57</accession>
<evidence type="ECO:0000313" key="2">
    <source>
        <dbReference type="Proteomes" id="UP000224629"/>
    </source>
</evidence>
<dbReference type="RefSeq" id="WP_099451937.1">
    <property type="nucleotide sequence ID" value="NZ_CP024161.1"/>
</dbReference>
<evidence type="ECO:0008006" key="3">
    <source>
        <dbReference type="Google" id="ProtNLM"/>
    </source>
</evidence>
<keyword evidence="2" id="KW-1185">Reference proteome</keyword>